<dbReference type="AlphaFoldDB" id="A0A4C1SV02"/>
<gene>
    <name evidence="1" type="ORF">EVAR_3394_1</name>
</gene>
<protein>
    <recommendedName>
        <fullName evidence="3">Histone-lysine N-methyltransferase SETMAR</fullName>
    </recommendedName>
</protein>
<evidence type="ECO:0000313" key="2">
    <source>
        <dbReference type="Proteomes" id="UP000299102"/>
    </source>
</evidence>
<organism evidence="1 2">
    <name type="scientific">Eumeta variegata</name>
    <name type="common">Bagworm moth</name>
    <name type="synonym">Eumeta japonica</name>
    <dbReference type="NCBI Taxonomy" id="151549"/>
    <lineage>
        <taxon>Eukaryota</taxon>
        <taxon>Metazoa</taxon>
        <taxon>Ecdysozoa</taxon>
        <taxon>Arthropoda</taxon>
        <taxon>Hexapoda</taxon>
        <taxon>Insecta</taxon>
        <taxon>Pterygota</taxon>
        <taxon>Neoptera</taxon>
        <taxon>Endopterygota</taxon>
        <taxon>Lepidoptera</taxon>
        <taxon>Glossata</taxon>
        <taxon>Ditrysia</taxon>
        <taxon>Tineoidea</taxon>
        <taxon>Psychidae</taxon>
        <taxon>Oiketicinae</taxon>
        <taxon>Eumeta</taxon>
    </lineage>
</organism>
<evidence type="ECO:0008006" key="3">
    <source>
        <dbReference type="Google" id="ProtNLM"/>
    </source>
</evidence>
<name>A0A4C1SV02_EUMVA</name>
<accession>A0A4C1SV02</accession>
<comment type="caution">
    <text evidence="1">The sequence shown here is derived from an EMBL/GenBank/DDBJ whole genome shotgun (WGS) entry which is preliminary data.</text>
</comment>
<reference evidence="1 2" key="1">
    <citation type="journal article" date="2019" name="Commun. Biol.">
        <title>The bagworm genome reveals a unique fibroin gene that provides high tensile strength.</title>
        <authorList>
            <person name="Kono N."/>
            <person name="Nakamura H."/>
            <person name="Ohtoshi R."/>
            <person name="Tomita M."/>
            <person name="Numata K."/>
            <person name="Arakawa K."/>
        </authorList>
    </citation>
    <scope>NUCLEOTIDE SEQUENCE [LARGE SCALE GENOMIC DNA]</scope>
</reference>
<dbReference type="EMBL" id="BGZK01000016">
    <property type="protein sequence ID" value="GBP05050.1"/>
    <property type="molecule type" value="Genomic_DNA"/>
</dbReference>
<dbReference type="Proteomes" id="UP000299102">
    <property type="component" value="Unassembled WGS sequence"/>
</dbReference>
<keyword evidence="2" id="KW-1185">Reference proteome</keyword>
<sequence length="113" mass="13092">MRLFSNYYLSATVCRLTRRGLATLLVKDEGRSGRPPTAITQKNVRGTEKLIRENQRFTNVEIERELGMDQQQCKQLCTINFLSVRFVRDGCPINLPMSRRTAERLVSICDREI</sequence>
<evidence type="ECO:0000313" key="1">
    <source>
        <dbReference type="EMBL" id="GBP05050.1"/>
    </source>
</evidence>
<proteinExistence type="predicted"/>